<dbReference type="Proteomes" id="UP001629230">
    <property type="component" value="Unassembled WGS sequence"/>
</dbReference>
<name>A0ABW9B8D8_9BURK</name>
<evidence type="ECO:0000313" key="2">
    <source>
        <dbReference type="Proteomes" id="UP001629230"/>
    </source>
</evidence>
<dbReference type="EMBL" id="JAQQEZ010000128">
    <property type="protein sequence ID" value="MFM0008558.1"/>
    <property type="molecule type" value="Genomic_DNA"/>
</dbReference>
<sequence length="81" mass="9059">MTMNLDTGLVVSQREIRQFNLGNARLVAKARAEPKRGPERRAHGADLLVTFEPALAVRPDESARFCVKAPTFGKIDDRIRL</sequence>
<gene>
    <name evidence="1" type="ORF">PQR57_47735</name>
</gene>
<proteinExistence type="predicted"/>
<accession>A0ABW9B8D8</accession>
<reference evidence="1 2" key="1">
    <citation type="journal article" date="2024" name="Chem. Sci.">
        <title>Discovery of megapolipeptins by genome mining of a Burkholderiales bacteria collection.</title>
        <authorList>
            <person name="Paulo B.S."/>
            <person name="Recchia M.J.J."/>
            <person name="Lee S."/>
            <person name="Fergusson C.H."/>
            <person name="Romanowski S.B."/>
            <person name="Hernandez A."/>
            <person name="Krull N."/>
            <person name="Liu D.Y."/>
            <person name="Cavanagh H."/>
            <person name="Bos A."/>
            <person name="Gray C.A."/>
            <person name="Murphy B.T."/>
            <person name="Linington R.G."/>
            <person name="Eustaquio A.S."/>
        </authorList>
    </citation>
    <scope>NUCLEOTIDE SEQUENCE [LARGE SCALE GENOMIC DNA]</scope>
    <source>
        <strain evidence="1 2">RL17-350-BIC-A</strain>
    </source>
</reference>
<keyword evidence="2" id="KW-1185">Reference proteome</keyword>
<dbReference type="RefSeq" id="WP_408183637.1">
    <property type="nucleotide sequence ID" value="NZ_JAQQEZ010000128.1"/>
</dbReference>
<comment type="caution">
    <text evidence="1">The sequence shown here is derived from an EMBL/GenBank/DDBJ whole genome shotgun (WGS) entry which is preliminary data.</text>
</comment>
<evidence type="ECO:0000313" key="1">
    <source>
        <dbReference type="EMBL" id="MFM0008558.1"/>
    </source>
</evidence>
<organism evidence="1 2">
    <name type="scientific">Paraburkholderia dipogonis</name>
    <dbReference type="NCBI Taxonomy" id="1211383"/>
    <lineage>
        <taxon>Bacteria</taxon>
        <taxon>Pseudomonadati</taxon>
        <taxon>Pseudomonadota</taxon>
        <taxon>Betaproteobacteria</taxon>
        <taxon>Burkholderiales</taxon>
        <taxon>Burkholderiaceae</taxon>
        <taxon>Paraburkholderia</taxon>
    </lineage>
</organism>
<protein>
    <submittedName>
        <fullName evidence="1">Uncharacterized protein</fullName>
    </submittedName>
</protein>